<gene>
    <name evidence="1" type="ORF">H6G18_14585</name>
</gene>
<organism evidence="1 2">
    <name type="scientific">Anabaena subtropica FACHB-260</name>
    <dbReference type="NCBI Taxonomy" id="2692884"/>
    <lineage>
        <taxon>Bacteria</taxon>
        <taxon>Bacillati</taxon>
        <taxon>Cyanobacteriota</taxon>
        <taxon>Cyanophyceae</taxon>
        <taxon>Nostocales</taxon>
        <taxon>Nostocaceae</taxon>
        <taxon>Anabaena</taxon>
    </lineage>
</organism>
<dbReference type="RefSeq" id="WP_190407809.1">
    <property type="nucleotide sequence ID" value="NZ_JACJRF010000023.1"/>
</dbReference>
<proteinExistence type="predicted"/>
<reference evidence="1 2" key="1">
    <citation type="journal article" date="2020" name="ISME J.">
        <title>Comparative genomics reveals insights into cyanobacterial evolution and habitat adaptation.</title>
        <authorList>
            <person name="Chen M.Y."/>
            <person name="Teng W.K."/>
            <person name="Zhao L."/>
            <person name="Hu C.X."/>
            <person name="Zhou Y.K."/>
            <person name="Han B.P."/>
            <person name="Song L.R."/>
            <person name="Shu W.S."/>
        </authorList>
    </citation>
    <scope>NUCLEOTIDE SEQUENCE [LARGE SCALE GENOMIC DNA]</scope>
    <source>
        <strain evidence="1 2">FACHB-260</strain>
    </source>
</reference>
<evidence type="ECO:0000313" key="1">
    <source>
        <dbReference type="EMBL" id="MBD2345368.1"/>
    </source>
</evidence>
<name>A0ABR8CR56_9NOST</name>
<protein>
    <submittedName>
        <fullName evidence="1">Uncharacterized protein</fullName>
    </submittedName>
</protein>
<dbReference type="EMBL" id="JACJRF010000023">
    <property type="protein sequence ID" value="MBD2345368.1"/>
    <property type="molecule type" value="Genomic_DNA"/>
</dbReference>
<accession>A0ABR8CR56</accession>
<dbReference type="Proteomes" id="UP000607281">
    <property type="component" value="Unassembled WGS sequence"/>
</dbReference>
<keyword evidence="2" id="KW-1185">Reference proteome</keyword>
<comment type="caution">
    <text evidence="1">The sequence shown here is derived from an EMBL/GenBank/DDBJ whole genome shotgun (WGS) entry which is preliminary data.</text>
</comment>
<sequence>MSISYGFNDSSDLLEKLRRDKKRLYDAVEHQNDIEIKDTIFDFCNTAYSLKDWLKKERHSSIEQDFNRSGTDILKVCKLICTHNKHKKSDEAESHTGLKIIRIDSENIRSSTTNIKVSSQIPITSSTIYITDDQQKKYEILQFTEEVVVFFESLLR</sequence>
<evidence type="ECO:0000313" key="2">
    <source>
        <dbReference type="Proteomes" id="UP000607281"/>
    </source>
</evidence>